<protein>
    <submittedName>
        <fullName evidence="1">Uncharacterized protein</fullName>
    </submittedName>
</protein>
<name>A0ACC1LQF1_9FUNG</name>
<keyword evidence="2" id="KW-1185">Reference proteome</keyword>
<sequence length="2543" mass="273677">MDSGSGLPAFDELPLAYQAQIRDIQQEFMDGDITQKGYDKRMAKIVQDYQSTITAAQEVSDVPKMLSSADRSLTTGGGVGCDFSAMRIGSDSPPPPEETEFLSPTGGVQTRPAVGTRSGVVDTKAFYDARKSTAIGFRKPGINFDALLEDFDDDDMDLQALSKSSSSGQLGATSNGLSQFGFGAGVPPVPTPPVPELPGDNRAAYPVVPSIDVEGAGYDDELTSGRAYNVLSDIMDPYGSQLSRANQELYSDDDSSNDGILDDLDGLSPAGVNSSGISPGIVKQPVSSGETRDVLPSALLEPVAIGSRPYLNGEPARGGDYQPARANDLRRQISRQQDDKRLPIDQADVYRSDGNSDAPLPGVALRNGQGSMGIQQPEMHLSVPRSSSTSGVGGPRAGVYDTPSSVSMLTPDTPTVGHFGAANFGSGSTFTDTIRMPKQSGKGRYPENIASLSPVSDIHSAEDNQASSSEVGTSDGSERFGARYSMHSSTTDHAATIASGVGTITLEDMAQAAAGSDPLDRTGFASAPADRIKDQSPGDEHSISFSRGSGKPGSRVALPDAWVTPRSNSPAGNSPLAADSGPGDDDELGSRSQYSFGVSSGHVASAHIAGNAMAYATESDVAELPLGAEGTSNPIDNVSLRSSVSQHQRPSIQSVAFGSYDEREFNQSEPLTQGQATAPRGFPYPSDDYGSSDMVMNADAPRQQQQQPQAIRSQPSMSTINNRLGRRPTYSTRSDRRPLTSMASGGVIGRASYYAPEAQPEIPANFEMHLLPNIDPAMVAALESAEATSDANALAVEDNRDSLADYAFEHALPYHNSHEHGGAGLKPVITDFRVAGSNQAAQYVFEQSGAYGAQVVSMTAPLERQALSQSAEPRFAPNSAPILDIHSPMAAQGGYDSESQAMYEDWNAEMQPLQQQQQQQQQPELSSIGAILYPREIPDEVYSSKLKAIMEGHESLPSVLRFRAAATPNEIAYTCIDTKGKEIGSWTWAGLHTRAIQVVQLVRQRGVSVWGDRVALVYRKYEMLDFVGSMFGCFYAGLCAVPIVAGDSYAELVHVLQSTSSALVLTTELNTKALNKDISQNNVGPGWPTDVSWVRTDNLGGCVLSTVGAQNASNQYHSRAVPEGSFNSRTELRIDEIGPDDLAYIEFSKSPNGELKGVQITHGAIMRQCAVWMMSTGMLDIGRKYKHRVELDEHETAVAQDYSFGLADPINELDADSTPSTPHSAFVEQTSSDTHEYGSTAVGSPATADHDAHSSGRGSIGKKWGSTSGFLGRLRNVGSLPKMRRGSRGRDSSIASTDGKQGLSGSARNSVAGQQQQQQQGLGGGRVRAASNLSTLLQQTQQVQRGDISTTNPPSPIQKSRTRLSATGRTNTNTNNNAGTANESGAGVTMTPSANVGVFQDVVMYYIEPRQHFGLVYGIFGGCYGGHQSVYISSAVCEIPGAYINLLTRYKATVAVGDYTGLQAVLSTATDEPGQIIEFSKKVAPNLACLRLCLVDTLFIDPVFHATFDKNVLHRFGCPYQSIADTEGHPVVTAVCTLAEHGSMLMAMRDSLTAGVGTEYEFVLDRAAFRENRVVVLPDEKNEAEVDRIGTVRYQSFGFPALSATVAVVDPETRELCASDAIGELWISSASLGSGFWGLPKLSSSIFAARFTYGSGELASSNAYLRTGLMGAVVGGRVLVFGFYEDRIRTLTVEAAEPSLGFHYAGDINSTIRRYLPQVSECTAFEMFANDTHFPVIAAEVRHNSGAYATVAEEIYGVLRSRHGLHAYAVALCPPNSLPRAFQYGKRTVNAQLCRHQFESGRVNCLYVKLSTDRLFVNLPPPAHTLPADDDFAQDPSVALYGRWQQQTSLESPAPSVDEPSGTDLRAFGSITELLVWRAAKYPEHVAYTQFDDRARPIKPMTFAKLLVKMSAVAQLMLDKRRVSPGDHVLIAITPSPSLAVAIHACLAIGAVPIAIAPPDVERLSDDLPPLLVTAREFQVNFILVDQHSEEIFRGKVMDAAMRVQSLRSLLGSHKMPASLAIAKAPKSPRHLLSQHPSFRFSPQWADPARTALVMQFTGAQASTPQYVSYNHSAILGFCSQQKGDFQMLPTLPVIASVRAYNGYGLLHCTMIGIYVGCMTLLLSPVDFFASPAVWFELVQRYNVKDAFTTLPMLQHAMNYLSAYVGQHRFKLGAVRNFIVATEERVDPQTYANIRDFFAHYGLNETAINPLYGTLMNPCISTRAYLGVSPLTLRLDIHAMRRARVIALPPLSEVDNPEEAELHSLTLQDSGKVSGSTMVAIVDPTTHQALPAGCIGEVWVCSDSNATRKQTPVVLANGASSLQRRPLMTITDSTGYLDGNQGNVFVRTGDLGFLYLQVATANEQDDAAPAEPYLFVAGRIAETFNVSGYMHFYSDVERAVEEPCEDIVQGSCVVIQTTLHAPVGATDASSAAPLVVDPSSAPRLVAVISLRRAPSDSFLPNSACLIFNNVLDRHQVLLDEIIFVPRDALPRSRISERRRRTVRGLYESGKLNAFVNFPVSNSSIVLDQSNAHLFTSAMPTYTQ</sequence>
<dbReference type="Proteomes" id="UP001140096">
    <property type="component" value="Unassembled WGS sequence"/>
</dbReference>
<dbReference type="EMBL" id="JANBUP010000143">
    <property type="protein sequence ID" value="KAJ2812870.1"/>
    <property type="molecule type" value="Genomic_DNA"/>
</dbReference>
<reference evidence="1" key="1">
    <citation type="submission" date="2022-07" db="EMBL/GenBank/DDBJ databases">
        <title>Phylogenomic reconstructions and comparative analyses of Kickxellomycotina fungi.</title>
        <authorList>
            <person name="Reynolds N.K."/>
            <person name="Stajich J.E."/>
            <person name="Barry K."/>
            <person name="Grigoriev I.V."/>
            <person name="Crous P."/>
            <person name="Smith M.E."/>
        </authorList>
    </citation>
    <scope>NUCLEOTIDE SEQUENCE</scope>
    <source>
        <strain evidence="1">CBS 102833</strain>
    </source>
</reference>
<evidence type="ECO:0000313" key="1">
    <source>
        <dbReference type="EMBL" id="KAJ2812870.1"/>
    </source>
</evidence>
<comment type="caution">
    <text evidence="1">The sequence shown here is derived from an EMBL/GenBank/DDBJ whole genome shotgun (WGS) entry which is preliminary data.</text>
</comment>
<accession>A0ACC1LQF1</accession>
<evidence type="ECO:0000313" key="2">
    <source>
        <dbReference type="Proteomes" id="UP001140096"/>
    </source>
</evidence>
<proteinExistence type="predicted"/>
<gene>
    <name evidence="1" type="ORF">H4S07_001086</name>
</gene>
<organism evidence="1 2">
    <name type="scientific">Coemansia furcata</name>
    <dbReference type="NCBI Taxonomy" id="417177"/>
    <lineage>
        <taxon>Eukaryota</taxon>
        <taxon>Fungi</taxon>
        <taxon>Fungi incertae sedis</taxon>
        <taxon>Zoopagomycota</taxon>
        <taxon>Kickxellomycotina</taxon>
        <taxon>Kickxellomycetes</taxon>
        <taxon>Kickxellales</taxon>
        <taxon>Kickxellaceae</taxon>
        <taxon>Coemansia</taxon>
    </lineage>
</organism>